<evidence type="ECO:0000256" key="1">
    <source>
        <dbReference type="ARBA" id="ARBA00023015"/>
    </source>
</evidence>
<keyword evidence="2 4" id="KW-0238">DNA-binding</keyword>
<dbReference type="FunFam" id="1.10.10.60:FF:000141">
    <property type="entry name" value="TetR family transcriptional regulator"/>
    <property type="match status" value="1"/>
</dbReference>
<dbReference type="Pfam" id="PF00440">
    <property type="entry name" value="TetR_N"/>
    <property type="match status" value="1"/>
</dbReference>
<feature type="DNA-binding region" description="H-T-H motif" evidence="4">
    <location>
        <begin position="29"/>
        <end position="48"/>
    </location>
</feature>
<keyword evidence="1" id="KW-0805">Transcription regulation</keyword>
<dbReference type="SUPFAM" id="SSF46689">
    <property type="entry name" value="Homeodomain-like"/>
    <property type="match status" value="1"/>
</dbReference>
<dbReference type="PRINTS" id="PR00455">
    <property type="entry name" value="HTHTETR"/>
</dbReference>
<evidence type="ECO:0000313" key="7">
    <source>
        <dbReference type="Proteomes" id="UP000072421"/>
    </source>
</evidence>
<dbReference type="PANTHER" id="PTHR30055">
    <property type="entry name" value="HTH-TYPE TRANSCRIPTIONAL REGULATOR RUTR"/>
    <property type="match status" value="1"/>
</dbReference>
<evidence type="ECO:0000259" key="5">
    <source>
        <dbReference type="PROSITE" id="PS50977"/>
    </source>
</evidence>
<evidence type="ECO:0000256" key="3">
    <source>
        <dbReference type="ARBA" id="ARBA00023163"/>
    </source>
</evidence>
<dbReference type="PATRIC" id="fig|158899.10.peg.2072"/>
<feature type="domain" description="HTH tetR-type" evidence="5">
    <location>
        <begin position="6"/>
        <end position="66"/>
    </location>
</feature>
<dbReference type="InterPro" id="IPR036271">
    <property type="entry name" value="Tet_transcr_reg_TetR-rel_C_sf"/>
</dbReference>
<dbReference type="GO" id="GO:0000976">
    <property type="term" value="F:transcription cis-regulatory region binding"/>
    <property type="evidence" value="ECO:0007669"/>
    <property type="project" value="TreeGrafter"/>
</dbReference>
<accession>A0A127PAV0</accession>
<dbReference type="InterPro" id="IPR001647">
    <property type="entry name" value="HTH_TetR"/>
</dbReference>
<dbReference type="GO" id="GO:0003700">
    <property type="term" value="F:DNA-binding transcription factor activity"/>
    <property type="evidence" value="ECO:0007669"/>
    <property type="project" value="TreeGrafter"/>
</dbReference>
<dbReference type="PANTHER" id="PTHR30055:SF119">
    <property type="entry name" value="NALC"/>
    <property type="match status" value="1"/>
</dbReference>
<reference evidence="6 7" key="1">
    <citation type="submission" date="2015-11" db="EMBL/GenBank/DDBJ databases">
        <title>Exploring the genomic traits of fungus-feeding bacterial genus Collimonas.</title>
        <authorList>
            <person name="Song C."/>
            <person name="Schmidt R."/>
            <person name="de Jager V."/>
            <person name="Krzyzanowska D."/>
            <person name="Jongedijk E."/>
            <person name="Cankar K."/>
            <person name="Beekwilder J."/>
            <person name="van Veen A."/>
            <person name="de Boer W."/>
            <person name="van Veen J.A."/>
            <person name="Garbeva P."/>
        </authorList>
    </citation>
    <scope>NUCLEOTIDE SEQUENCE [LARGE SCALE GENOMIC DNA]</scope>
    <source>
        <strain evidence="6 7">Ter6</strain>
    </source>
</reference>
<dbReference type="PROSITE" id="PS50977">
    <property type="entry name" value="HTH_TETR_2"/>
    <property type="match status" value="1"/>
</dbReference>
<dbReference type="EMBL" id="CP013232">
    <property type="protein sequence ID" value="AMO94764.1"/>
    <property type="molecule type" value="Genomic_DNA"/>
</dbReference>
<evidence type="ECO:0000256" key="4">
    <source>
        <dbReference type="PROSITE-ProRule" id="PRU00335"/>
    </source>
</evidence>
<dbReference type="InterPro" id="IPR009057">
    <property type="entry name" value="Homeodomain-like_sf"/>
</dbReference>
<evidence type="ECO:0000256" key="2">
    <source>
        <dbReference type="ARBA" id="ARBA00023125"/>
    </source>
</evidence>
<dbReference type="InterPro" id="IPR039536">
    <property type="entry name" value="TetR_C_Proteobacteria"/>
</dbReference>
<name>A0A127PAV0_9BURK</name>
<dbReference type="Gene3D" id="1.10.357.10">
    <property type="entry name" value="Tetracycline Repressor, domain 2"/>
    <property type="match status" value="1"/>
</dbReference>
<protein>
    <submittedName>
        <fullName evidence="6">Bacterial regulatory s, tetR family protein</fullName>
    </submittedName>
</protein>
<dbReference type="InterPro" id="IPR050109">
    <property type="entry name" value="HTH-type_TetR-like_transc_reg"/>
</dbReference>
<evidence type="ECO:0000313" key="6">
    <source>
        <dbReference type="EMBL" id="AMO94764.1"/>
    </source>
</evidence>
<dbReference type="Gene3D" id="1.10.10.60">
    <property type="entry name" value="Homeodomain-like"/>
    <property type="match status" value="1"/>
</dbReference>
<dbReference type="AlphaFoldDB" id="A0A127PAV0"/>
<dbReference type="Pfam" id="PF14246">
    <property type="entry name" value="TetR_C_7"/>
    <property type="match status" value="1"/>
</dbReference>
<dbReference type="Proteomes" id="UP000072421">
    <property type="component" value="Chromosome"/>
</dbReference>
<keyword evidence="3" id="KW-0804">Transcription</keyword>
<dbReference type="RefSeq" id="WP_061539743.1">
    <property type="nucleotide sequence ID" value="NZ_CP013232.1"/>
</dbReference>
<dbReference type="OrthoDB" id="8535430at2"/>
<gene>
    <name evidence="6" type="ORF">CFter6_2073</name>
</gene>
<proteinExistence type="predicted"/>
<sequence>MRKKSEERRQAILDISAQMFNELGFEGTSMSDISARLGGSKATLYNYFSSKEEIFVEVLLRQAGAQFDLTFASLVESDDLRAVLQRFGTMYLQAKLQPEIIAARRLILYHAERSQLGQVMYERGPKRGTTRMAEFFASAMARKQIREADAWLAALQFHGLMEAEWIEVRMLGVVTSVTAAKVRDSVERAVDAFMRIYAV</sequence>
<dbReference type="SUPFAM" id="SSF48498">
    <property type="entry name" value="Tetracyclin repressor-like, C-terminal domain"/>
    <property type="match status" value="1"/>
</dbReference>
<organism evidence="6">
    <name type="scientific">Collimonas fungivorans</name>
    <dbReference type="NCBI Taxonomy" id="158899"/>
    <lineage>
        <taxon>Bacteria</taxon>
        <taxon>Pseudomonadati</taxon>
        <taxon>Pseudomonadota</taxon>
        <taxon>Betaproteobacteria</taxon>
        <taxon>Burkholderiales</taxon>
        <taxon>Oxalobacteraceae</taxon>
        <taxon>Collimonas</taxon>
    </lineage>
</organism>